<protein>
    <submittedName>
        <fullName evidence="1">Uncharacterized protein</fullName>
    </submittedName>
</protein>
<dbReference type="OrthoDB" id="4923834at2759"/>
<reference evidence="1 2" key="1">
    <citation type="journal article" date="2021" name="Nat. Commun.">
        <title>Genetic determinants of endophytism in the Arabidopsis root mycobiome.</title>
        <authorList>
            <person name="Mesny F."/>
            <person name="Miyauchi S."/>
            <person name="Thiergart T."/>
            <person name="Pickel B."/>
            <person name="Atanasova L."/>
            <person name="Karlsson M."/>
            <person name="Huettel B."/>
            <person name="Barry K.W."/>
            <person name="Haridas S."/>
            <person name="Chen C."/>
            <person name="Bauer D."/>
            <person name="Andreopoulos W."/>
            <person name="Pangilinan J."/>
            <person name="LaButti K."/>
            <person name="Riley R."/>
            <person name="Lipzen A."/>
            <person name="Clum A."/>
            <person name="Drula E."/>
            <person name="Henrissat B."/>
            <person name="Kohler A."/>
            <person name="Grigoriev I.V."/>
            <person name="Martin F.M."/>
            <person name="Hacquard S."/>
        </authorList>
    </citation>
    <scope>NUCLEOTIDE SEQUENCE [LARGE SCALE GENOMIC DNA]</scope>
    <source>
        <strain evidence="1 2">MPI-CAGE-CH-0241</strain>
    </source>
</reference>
<gene>
    <name evidence="1" type="ORF">B0T10DRAFT_553713</name>
</gene>
<sequence length="370" mass="42504">MTVHFRDLSQGRLGLYKFAGLDKRLDQYRFILDFIPKFPKLQLTSFEFLTIHMEFANVFYAVPVIVSKFEGWSHPDTAKLYAYSEESCDHSLREVSENETVSHNGSFAACGGLYSGWIYPSGNIDRIKVVADFYSAWAFIDDLIDNSTDMTYVSDLLETLKARVAGSPQGHQGLDFMHRLFTHEGWHPEALRLTKQEMDLWRHCTIALRKIEAEKRTVSVDEYLIYRRTNSAMNIMHIVLSFTNPELTNEFLKFNEFASDTMRRVFSYCGITIAIVLDLYKLNADHAQICEYSHIAKIIQNNSTTPMSLPEAVGRSIDIFQEYEEMLGVELEQVATLSPILAKAMENVHTGSIIWLEVMRGRRYVKKADA</sequence>
<proteinExistence type="predicted"/>
<dbReference type="EMBL" id="JAGPYM010000071">
    <property type="protein sequence ID" value="KAH6869480.1"/>
    <property type="molecule type" value="Genomic_DNA"/>
</dbReference>
<keyword evidence="2" id="KW-1185">Reference proteome</keyword>
<dbReference type="SUPFAM" id="SSF48576">
    <property type="entry name" value="Terpenoid synthases"/>
    <property type="match status" value="1"/>
</dbReference>
<accession>A0A9P8VNS7</accession>
<organism evidence="1 2">
    <name type="scientific">Thelonectria olida</name>
    <dbReference type="NCBI Taxonomy" id="1576542"/>
    <lineage>
        <taxon>Eukaryota</taxon>
        <taxon>Fungi</taxon>
        <taxon>Dikarya</taxon>
        <taxon>Ascomycota</taxon>
        <taxon>Pezizomycotina</taxon>
        <taxon>Sordariomycetes</taxon>
        <taxon>Hypocreomycetidae</taxon>
        <taxon>Hypocreales</taxon>
        <taxon>Nectriaceae</taxon>
        <taxon>Thelonectria</taxon>
    </lineage>
</organism>
<evidence type="ECO:0000313" key="2">
    <source>
        <dbReference type="Proteomes" id="UP000777438"/>
    </source>
</evidence>
<dbReference type="Proteomes" id="UP000777438">
    <property type="component" value="Unassembled WGS sequence"/>
</dbReference>
<comment type="caution">
    <text evidence="1">The sequence shown here is derived from an EMBL/GenBank/DDBJ whole genome shotgun (WGS) entry which is preliminary data.</text>
</comment>
<dbReference type="Pfam" id="PF19086">
    <property type="entry name" value="Terpene_syn_C_2"/>
    <property type="match status" value="1"/>
</dbReference>
<evidence type="ECO:0000313" key="1">
    <source>
        <dbReference type="EMBL" id="KAH6869480.1"/>
    </source>
</evidence>
<dbReference type="AlphaFoldDB" id="A0A9P8VNS7"/>
<dbReference type="Gene3D" id="1.10.600.10">
    <property type="entry name" value="Farnesyl Diphosphate Synthase"/>
    <property type="match status" value="1"/>
</dbReference>
<name>A0A9P8VNS7_9HYPO</name>
<dbReference type="InterPro" id="IPR008949">
    <property type="entry name" value="Isoprenoid_synthase_dom_sf"/>
</dbReference>